<sequence>MSIPSGKKVAGFRQQSIGVLGRLVCGNQSLAKTQVKLWDKNLIGTDKQLAEIKTAEDGRFSLQGGLGSIFGMNVVLKIYHKCNDGIKLCKRRVTLGIPSSYITRTSKVEKWFDAGTMNMEFEFPAEERSCLNN</sequence>
<gene>
    <name evidence="5" type="ORF">TCLT_LOCUS10668</name>
</gene>
<accession>A0A0N5DBW7</accession>
<dbReference type="OrthoDB" id="5837678at2759"/>
<dbReference type="AlphaFoldDB" id="A0A0N5DBW7"/>
<dbReference type="PANTHER" id="PTHR21700">
    <property type="entry name" value="TRANSTHYRETIN-LIKE FAMILY PROTEIN-RELATED"/>
    <property type="match status" value="1"/>
</dbReference>
<comment type="subcellular location">
    <subcellularLocation>
        <location evidence="1">Secreted</location>
    </subcellularLocation>
</comment>
<dbReference type="Pfam" id="PF01060">
    <property type="entry name" value="TTR-52"/>
    <property type="match status" value="1"/>
</dbReference>
<evidence type="ECO:0000313" key="5">
    <source>
        <dbReference type="EMBL" id="VDN08377.1"/>
    </source>
</evidence>
<dbReference type="OMA" id="MAFRYPD"/>
<evidence type="ECO:0000256" key="3">
    <source>
        <dbReference type="ARBA" id="ARBA00022525"/>
    </source>
</evidence>
<dbReference type="Proteomes" id="UP000276776">
    <property type="component" value="Unassembled WGS sequence"/>
</dbReference>
<protein>
    <submittedName>
        <fullName evidence="7">Transthyretin-like family protein</fullName>
    </submittedName>
</protein>
<reference evidence="5 6" key="2">
    <citation type="submission" date="2018-11" db="EMBL/GenBank/DDBJ databases">
        <authorList>
            <consortium name="Pathogen Informatics"/>
        </authorList>
    </citation>
    <scope>NUCLEOTIDE SEQUENCE [LARGE SCALE GENOMIC DNA]</scope>
</reference>
<name>A0A0N5DBW7_THECL</name>
<dbReference type="GO" id="GO:0009986">
    <property type="term" value="C:cell surface"/>
    <property type="evidence" value="ECO:0007669"/>
    <property type="project" value="InterPro"/>
</dbReference>
<dbReference type="InterPro" id="IPR038479">
    <property type="entry name" value="Transthyretin-like_sf"/>
</dbReference>
<evidence type="ECO:0000256" key="1">
    <source>
        <dbReference type="ARBA" id="ARBA00004613"/>
    </source>
</evidence>
<evidence type="ECO:0000256" key="2">
    <source>
        <dbReference type="ARBA" id="ARBA00010112"/>
    </source>
</evidence>
<dbReference type="Gene3D" id="2.60.40.3330">
    <property type="match status" value="1"/>
</dbReference>
<keyword evidence="6" id="KW-1185">Reference proteome</keyword>
<organism evidence="7">
    <name type="scientific">Thelazia callipaeda</name>
    <name type="common">Oriental eyeworm</name>
    <name type="synonym">Parasitic nematode</name>
    <dbReference type="NCBI Taxonomy" id="103827"/>
    <lineage>
        <taxon>Eukaryota</taxon>
        <taxon>Metazoa</taxon>
        <taxon>Ecdysozoa</taxon>
        <taxon>Nematoda</taxon>
        <taxon>Chromadorea</taxon>
        <taxon>Rhabditida</taxon>
        <taxon>Spirurina</taxon>
        <taxon>Spiruromorpha</taxon>
        <taxon>Thelazioidea</taxon>
        <taxon>Thelaziidae</taxon>
        <taxon>Thelazia</taxon>
    </lineage>
</organism>
<proteinExistence type="inferred from homology"/>
<keyword evidence="4" id="KW-0732">Signal</keyword>
<keyword evidence="3" id="KW-0964">Secreted</keyword>
<evidence type="ECO:0000256" key="4">
    <source>
        <dbReference type="ARBA" id="ARBA00022729"/>
    </source>
</evidence>
<dbReference type="PANTHER" id="PTHR21700:SF112">
    <property type="entry name" value="TRANSTHYRETIN-RELATED FAMILY DOMAIN"/>
    <property type="match status" value="1"/>
</dbReference>
<evidence type="ECO:0000313" key="7">
    <source>
        <dbReference type="WBParaSite" id="TCLT_0001068601-mRNA-1"/>
    </source>
</evidence>
<dbReference type="GO" id="GO:0005576">
    <property type="term" value="C:extracellular region"/>
    <property type="evidence" value="ECO:0007669"/>
    <property type="project" value="UniProtKB-SubCell"/>
</dbReference>
<dbReference type="InterPro" id="IPR001534">
    <property type="entry name" value="Transthyretin-like"/>
</dbReference>
<reference evidence="7" key="1">
    <citation type="submission" date="2017-02" db="UniProtKB">
        <authorList>
            <consortium name="WormBaseParasite"/>
        </authorList>
    </citation>
    <scope>IDENTIFICATION</scope>
</reference>
<comment type="similarity">
    <text evidence="2">Belongs to the nematode transthyretin-like family.</text>
</comment>
<dbReference type="EMBL" id="UYYF01005253">
    <property type="protein sequence ID" value="VDN08377.1"/>
    <property type="molecule type" value="Genomic_DNA"/>
</dbReference>
<dbReference type="WBParaSite" id="TCLT_0001068601-mRNA-1">
    <property type="protein sequence ID" value="TCLT_0001068601-mRNA-1"/>
    <property type="gene ID" value="TCLT_0001068601"/>
</dbReference>
<evidence type="ECO:0000313" key="6">
    <source>
        <dbReference type="Proteomes" id="UP000276776"/>
    </source>
</evidence>